<keyword evidence="2" id="KW-1185">Reference proteome</keyword>
<gene>
    <name evidence="1" type="ORF">GCM10023196_101400</name>
</gene>
<comment type="caution">
    <text evidence="1">The sequence shown here is derived from an EMBL/GenBank/DDBJ whole genome shotgun (WGS) entry which is preliminary data.</text>
</comment>
<dbReference type="PANTHER" id="PTHR36849">
    <property type="entry name" value="CYTOPLASMIC PROTEIN-RELATED"/>
    <property type="match status" value="1"/>
</dbReference>
<dbReference type="Proteomes" id="UP001501442">
    <property type="component" value="Unassembled WGS sequence"/>
</dbReference>
<accession>A0ABP8UX31</accession>
<evidence type="ECO:0000313" key="2">
    <source>
        <dbReference type="Proteomes" id="UP001501442"/>
    </source>
</evidence>
<dbReference type="PANTHER" id="PTHR36849:SF1">
    <property type="entry name" value="CYTOPLASMIC PROTEIN"/>
    <property type="match status" value="1"/>
</dbReference>
<dbReference type="Pfam" id="PF22752">
    <property type="entry name" value="DUF488-N3i"/>
    <property type="match status" value="1"/>
</dbReference>
<evidence type="ECO:0000313" key="1">
    <source>
        <dbReference type="EMBL" id="GAA4639509.1"/>
    </source>
</evidence>
<proteinExistence type="predicted"/>
<dbReference type="InterPro" id="IPR052552">
    <property type="entry name" value="YeaO-like"/>
</dbReference>
<organism evidence="1 2">
    <name type="scientific">Actinoallomurus vinaceus</name>
    <dbReference type="NCBI Taxonomy" id="1080074"/>
    <lineage>
        <taxon>Bacteria</taxon>
        <taxon>Bacillati</taxon>
        <taxon>Actinomycetota</taxon>
        <taxon>Actinomycetes</taxon>
        <taxon>Streptosporangiales</taxon>
        <taxon>Thermomonosporaceae</taxon>
        <taxon>Actinoallomurus</taxon>
    </lineage>
</organism>
<sequence length="118" mass="13929">MGTIEIRRVYEAEDVKGAVFLVDRLWPRGVRKSDLELDGWLRDVAPSDDLRRWFGHRPERFAEFTERYRRELDEHPDAVRPLLEAARQGPVTLLYAARDPDHNQAVVLRDHLLDRLSR</sequence>
<dbReference type="RefSeq" id="WP_345443005.1">
    <property type="nucleotide sequence ID" value="NZ_BAABHK010000027.1"/>
</dbReference>
<dbReference type="EMBL" id="BAABHK010000027">
    <property type="protein sequence ID" value="GAA4639509.1"/>
    <property type="molecule type" value="Genomic_DNA"/>
</dbReference>
<reference evidence="2" key="1">
    <citation type="journal article" date="2019" name="Int. J. Syst. Evol. Microbiol.">
        <title>The Global Catalogue of Microorganisms (GCM) 10K type strain sequencing project: providing services to taxonomists for standard genome sequencing and annotation.</title>
        <authorList>
            <consortium name="The Broad Institute Genomics Platform"/>
            <consortium name="The Broad Institute Genome Sequencing Center for Infectious Disease"/>
            <person name="Wu L."/>
            <person name="Ma J."/>
        </authorList>
    </citation>
    <scope>NUCLEOTIDE SEQUENCE [LARGE SCALE GENOMIC DNA]</scope>
    <source>
        <strain evidence="2">JCM 17939</strain>
    </source>
</reference>
<protein>
    <submittedName>
        <fullName evidence="1">DUF488 domain-containing protein</fullName>
    </submittedName>
</protein>
<name>A0ABP8UX31_9ACTN</name>